<keyword evidence="2" id="KW-1185">Reference proteome</keyword>
<evidence type="ECO:0000313" key="1">
    <source>
        <dbReference type="EMBL" id="AKX34052.1"/>
    </source>
</evidence>
<dbReference type="GO" id="GO:0047280">
    <property type="term" value="F:nicotinamide phosphoribosyltransferase activity"/>
    <property type="evidence" value="ECO:0007669"/>
    <property type="project" value="TreeGrafter"/>
</dbReference>
<dbReference type="InterPro" id="IPR013785">
    <property type="entry name" value="Aldolase_TIM"/>
</dbReference>
<dbReference type="KEGG" id="sll:SLITO_v1c03990"/>
<accession>A0A0K1W1S0</accession>
<organism evidence="1 2">
    <name type="scientific">Spiroplasma litorale</name>
    <dbReference type="NCBI Taxonomy" id="216942"/>
    <lineage>
        <taxon>Bacteria</taxon>
        <taxon>Bacillati</taxon>
        <taxon>Mycoplasmatota</taxon>
        <taxon>Mollicutes</taxon>
        <taxon>Entomoplasmatales</taxon>
        <taxon>Spiroplasmataceae</taxon>
        <taxon>Spiroplasma</taxon>
    </lineage>
</organism>
<keyword evidence="1" id="KW-0328">Glycosyltransferase</keyword>
<dbReference type="EMBL" id="CP012357">
    <property type="protein sequence ID" value="AKX34052.1"/>
    <property type="molecule type" value="Genomic_DNA"/>
</dbReference>
<dbReference type="Proteomes" id="UP000067476">
    <property type="component" value="Chromosome"/>
</dbReference>
<dbReference type="OrthoDB" id="394882at2"/>
<dbReference type="PANTHER" id="PTHR43816">
    <property type="entry name" value="NICOTINAMIDE PHOSPHORIBOSYLTRANSFERASE"/>
    <property type="match status" value="1"/>
</dbReference>
<sequence>MISLFKTDGYKIGHNDLFPENTTFLFANITPKKFDSFNKDLKINKNPIEYIYSYGVDYTINKLKEEWNNNFFKQNWADVIEDINKLTNHTNIKFSSEMIKDFKYLHSEIKKLPIDFLTIEYYEKKINKKIRLTEDTPLVFLWNTNPRYWWLVDYIETWFISELWPILTSGNVSYQLKKLALKYSIETCDNENHVKYQFHDYSQKGICTNYGSIKTGIGHLMNFVGSENLPSIKELSNYLTNFIVTKTPLIGSSIYALDNSIIFSGSKEGEYEYYEKILDKYPDGDLSIYTDASNIINLVEVYIPKLKDRILKRNGKTLIKLDLQDSLDFLIGKTKTSVLGQIFESEKVGLIKYLDKLFGHTINNYEYKVLNEKVGIIVVGNITYETSDNIFSLLKQMGYATSNILFGIDATSYCCSIKKDSLNINQKITFAKINNKNVLLQRESFKLILESSKGGLVRYLFDDLEEDYIKLKIIDGLSISEWKKSLPIEKLDKIKWLF</sequence>
<gene>
    <name evidence="1" type="ORF">SLITO_v1c03990</name>
</gene>
<reference evidence="1 2" key="1">
    <citation type="journal article" date="2015" name="Genome Announc.">
        <title>Complete Genome Sequence of Spiroplasma litorale TN-1T (DSM 21781), a Bacterium Isolated from a Green-Eyed Horsefly (Tabanus nigrovittatus).</title>
        <authorList>
            <person name="Lo W.S."/>
            <person name="Lai Y.C."/>
            <person name="Lien Y.W."/>
            <person name="Wang T.H."/>
            <person name="Kuo C.H."/>
        </authorList>
    </citation>
    <scope>NUCLEOTIDE SEQUENCE [LARGE SCALE GENOMIC DNA]</scope>
    <source>
        <strain evidence="1 2">TN-1</strain>
    </source>
</reference>
<dbReference type="RefSeq" id="WP_075058146.1">
    <property type="nucleotide sequence ID" value="NZ_CP012357.1"/>
</dbReference>
<dbReference type="PATRIC" id="fig|216942.3.peg.402"/>
<proteinExistence type="predicted"/>
<dbReference type="STRING" id="216942.SLITO_v1c03990"/>
<evidence type="ECO:0000313" key="2">
    <source>
        <dbReference type="Proteomes" id="UP000067476"/>
    </source>
</evidence>
<dbReference type="InterPro" id="IPR016471">
    <property type="entry name" value="Nicotinamide_PRibTrfase"/>
</dbReference>
<name>A0A0K1W1S0_9MOLU</name>
<dbReference type="AlphaFoldDB" id="A0A0K1W1S0"/>
<dbReference type="Gene3D" id="3.20.20.70">
    <property type="entry name" value="Aldolase class I"/>
    <property type="match status" value="1"/>
</dbReference>
<protein>
    <submittedName>
        <fullName evidence="1">Nicotinamide phosphoribosyltransferase</fullName>
    </submittedName>
</protein>
<dbReference type="GO" id="GO:0009435">
    <property type="term" value="P:NAD+ biosynthetic process"/>
    <property type="evidence" value="ECO:0007669"/>
    <property type="project" value="TreeGrafter"/>
</dbReference>
<keyword evidence="1" id="KW-0808">Transferase</keyword>
<dbReference type="PANTHER" id="PTHR43816:SF1">
    <property type="entry name" value="NICOTINAMIDE PHOSPHORIBOSYLTRANSFERASE"/>
    <property type="match status" value="1"/>
</dbReference>